<reference evidence="3" key="1">
    <citation type="journal article" date="2020" name="Plant J.">
        <title>Transposons played a major role in the diversification between the closely related almond and peach genomes: results from the almond genome sequence.</title>
        <authorList>
            <person name="Alioto T."/>
            <person name="Alexiou K.G."/>
            <person name="Bardil A."/>
            <person name="Barteri F."/>
            <person name="Castanera R."/>
            <person name="Cruz F."/>
            <person name="Dhingra A."/>
            <person name="Duval H."/>
            <person name="Fernandez I Marti A."/>
            <person name="Frias L."/>
            <person name="Galan B."/>
            <person name="Garcia J.L."/>
            <person name="Howad W."/>
            <person name="Gomez-Garrido J."/>
            <person name="Gut M."/>
            <person name="Julca I."/>
            <person name="Morata J."/>
            <person name="Puigdomenech P."/>
            <person name="Ribeca P."/>
            <person name="Rubio Cabetas M.J."/>
            <person name="Vlasova A."/>
            <person name="Wirthensohn M."/>
            <person name="Garcia-Mas J."/>
            <person name="Gabaldon T."/>
            <person name="Casacuberta J.M."/>
            <person name="Arus P."/>
        </authorList>
    </citation>
    <scope>NUCLEOTIDE SEQUENCE [LARGE SCALE GENOMIC DNA]</scope>
    <source>
        <strain evidence="3">cv. Texas</strain>
    </source>
</reference>
<name>A0A5E4GFE0_PRUDU</name>
<dbReference type="PANTHER" id="PTHR47723:SF19">
    <property type="entry name" value="POLYNUCLEOTIDYL TRANSFERASE, RIBONUCLEASE H-LIKE SUPERFAMILY PROTEIN"/>
    <property type="match status" value="1"/>
</dbReference>
<dbReference type="Gramene" id="VVA38474">
    <property type="protein sequence ID" value="VVA38474"/>
    <property type="gene ID" value="Prudul26B022536"/>
</dbReference>
<dbReference type="InterPro" id="IPR036397">
    <property type="entry name" value="RNaseH_sf"/>
</dbReference>
<evidence type="ECO:0000259" key="1">
    <source>
        <dbReference type="Pfam" id="PF13456"/>
    </source>
</evidence>
<dbReference type="GO" id="GO:0003676">
    <property type="term" value="F:nucleic acid binding"/>
    <property type="evidence" value="ECO:0007669"/>
    <property type="project" value="InterPro"/>
</dbReference>
<dbReference type="InParanoid" id="A0A5E4GFE0"/>
<gene>
    <name evidence="2" type="ORF">ALMOND_2B022536</name>
</gene>
<dbReference type="GO" id="GO:0004523">
    <property type="term" value="F:RNA-DNA hybrid ribonuclease activity"/>
    <property type="evidence" value="ECO:0007669"/>
    <property type="project" value="InterPro"/>
</dbReference>
<dbReference type="Pfam" id="PF13456">
    <property type="entry name" value="RVT_3"/>
    <property type="match status" value="1"/>
</dbReference>
<proteinExistence type="predicted"/>
<dbReference type="Gene3D" id="3.30.420.10">
    <property type="entry name" value="Ribonuclease H-like superfamily/Ribonuclease H"/>
    <property type="match status" value="1"/>
</dbReference>
<dbReference type="Proteomes" id="UP000327085">
    <property type="component" value="Chromosome 7"/>
</dbReference>
<dbReference type="InterPro" id="IPR012337">
    <property type="entry name" value="RNaseH-like_sf"/>
</dbReference>
<sequence length="265" mass="29436">MFTSVGNRNWGTFLDCIPETVNADMNALLVAHFSKEEISIAAHQLGSLKSPGPDGSVYANLTQLVADIMDKDSHQWNFQNLCMVLYRETMDAIRSIPISNVGVKLEPIDVLRSASSSTKLFMEIKKTTAPASFVNLSADNLSARWSPPRRGWFKVNFDAAWRKDTKRSGLGVMICDSEELLCGGSAKSMICHFVLLAKAEAALGGLKLALLSNYLKVTMETDSLVLKAGVDGKHENRAWEIFPILLEIRHMEAMFDALEWSRIPR</sequence>
<dbReference type="InterPro" id="IPR053151">
    <property type="entry name" value="RNase_H-like"/>
</dbReference>
<dbReference type="SUPFAM" id="SSF53098">
    <property type="entry name" value="Ribonuclease H-like"/>
    <property type="match status" value="1"/>
</dbReference>
<evidence type="ECO:0000313" key="3">
    <source>
        <dbReference type="Proteomes" id="UP000327085"/>
    </source>
</evidence>
<accession>A0A5E4GFE0</accession>
<protein>
    <submittedName>
        <fullName evidence="2">PREDICTED: reverse mRNAase</fullName>
    </submittedName>
</protein>
<dbReference type="EMBL" id="CABIKO010000646">
    <property type="protein sequence ID" value="VVA38474.1"/>
    <property type="molecule type" value="Genomic_DNA"/>
</dbReference>
<organism evidence="2 3">
    <name type="scientific">Prunus dulcis</name>
    <name type="common">Almond</name>
    <name type="synonym">Amygdalus dulcis</name>
    <dbReference type="NCBI Taxonomy" id="3755"/>
    <lineage>
        <taxon>Eukaryota</taxon>
        <taxon>Viridiplantae</taxon>
        <taxon>Streptophyta</taxon>
        <taxon>Embryophyta</taxon>
        <taxon>Tracheophyta</taxon>
        <taxon>Spermatophyta</taxon>
        <taxon>Magnoliopsida</taxon>
        <taxon>eudicotyledons</taxon>
        <taxon>Gunneridae</taxon>
        <taxon>Pentapetalae</taxon>
        <taxon>rosids</taxon>
        <taxon>fabids</taxon>
        <taxon>Rosales</taxon>
        <taxon>Rosaceae</taxon>
        <taxon>Amygdaloideae</taxon>
        <taxon>Amygdaleae</taxon>
        <taxon>Prunus</taxon>
    </lineage>
</organism>
<dbReference type="InterPro" id="IPR002156">
    <property type="entry name" value="RNaseH_domain"/>
</dbReference>
<dbReference type="AlphaFoldDB" id="A0A5E4GFE0"/>
<feature type="domain" description="RNase H type-1" evidence="1">
    <location>
        <begin position="156"/>
        <end position="265"/>
    </location>
</feature>
<evidence type="ECO:0000313" key="2">
    <source>
        <dbReference type="EMBL" id="VVA38474.1"/>
    </source>
</evidence>
<dbReference type="PANTHER" id="PTHR47723">
    <property type="entry name" value="OS05G0353850 PROTEIN"/>
    <property type="match status" value="1"/>
</dbReference>